<dbReference type="AlphaFoldDB" id="A0A517NZK6"/>
<gene>
    <name evidence="2" type="ORF">K239x_45690</name>
</gene>
<evidence type="ECO:0000313" key="2">
    <source>
        <dbReference type="EMBL" id="QDT12559.1"/>
    </source>
</evidence>
<reference evidence="2 3" key="1">
    <citation type="submission" date="2019-02" db="EMBL/GenBank/DDBJ databases">
        <title>Deep-cultivation of Planctomycetes and their phenomic and genomic characterization uncovers novel biology.</title>
        <authorList>
            <person name="Wiegand S."/>
            <person name="Jogler M."/>
            <person name="Boedeker C."/>
            <person name="Pinto D."/>
            <person name="Vollmers J."/>
            <person name="Rivas-Marin E."/>
            <person name="Kohn T."/>
            <person name="Peeters S.H."/>
            <person name="Heuer A."/>
            <person name="Rast P."/>
            <person name="Oberbeckmann S."/>
            <person name="Bunk B."/>
            <person name="Jeske O."/>
            <person name="Meyerdierks A."/>
            <person name="Storesund J.E."/>
            <person name="Kallscheuer N."/>
            <person name="Luecker S."/>
            <person name="Lage O.M."/>
            <person name="Pohl T."/>
            <person name="Merkel B.J."/>
            <person name="Hornburger P."/>
            <person name="Mueller R.-W."/>
            <person name="Bruemmer F."/>
            <person name="Labrenz M."/>
            <person name="Spormann A.M."/>
            <person name="Op den Camp H."/>
            <person name="Overmann J."/>
            <person name="Amann R."/>
            <person name="Jetten M.S.M."/>
            <person name="Mascher T."/>
            <person name="Medema M.H."/>
            <person name="Devos D.P."/>
            <person name="Kaster A.-K."/>
            <person name="Ovreas L."/>
            <person name="Rohde M."/>
            <person name="Galperin M.Y."/>
            <person name="Jogler C."/>
        </authorList>
    </citation>
    <scope>NUCLEOTIDE SEQUENCE [LARGE SCALE GENOMIC DNA]</scope>
    <source>
        <strain evidence="2 3">K23_9</strain>
    </source>
</reference>
<evidence type="ECO:0000313" key="3">
    <source>
        <dbReference type="Proteomes" id="UP000319817"/>
    </source>
</evidence>
<organism evidence="2 3">
    <name type="scientific">Stieleria marina</name>
    <dbReference type="NCBI Taxonomy" id="1930275"/>
    <lineage>
        <taxon>Bacteria</taxon>
        <taxon>Pseudomonadati</taxon>
        <taxon>Planctomycetota</taxon>
        <taxon>Planctomycetia</taxon>
        <taxon>Pirellulales</taxon>
        <taxon>Pirellulaceae</taxon>
        <taxon>Stieleria</taxon>
    </lineage>
</organism>
<dbReference type="PROSITE" id="PS51318">
    <property type="entry name" value="TAT"/>
    <property type="match status" value="1"/>
</dbReference>
<dbReference type="InterPro" id="IPR006311">
    <property type="entry name" value="TAT_signal"/>
</dbReference>
<proteinExistence type="predicted"/>
<feature type="region of interest" description="Disordered" evidence="1">
    <location>
        <begin position="45"/>
        <end position="69"/>
    </location>
</feature>
<evidence type="ECO:0000256" key="1">
    <source>
        <dbReference type="SAM" id="MobiDB-lite"/>
    </source>
</evidence>
<sequence>MNEDQKYPPGRSPVPRRDFIKATGSASLAAVSWWGITAKSDAMQANSQQVKTGDASDSMTHNYDYDGGQ</sequence>
<protein>
    <submittedName>
        <fullName evidence="2">Uncharacterized protein</fullName>
    </submittedName>
</protein>
<accession>A0A517NZK6</accession>
<dbReference type="EMBL" id="CP036526">
    <property type="protein sequence ID" value="QDT12559.1"/>
    <property type="molecule type" value="Genomic_DNA"/>
</dbReference>
<keyword evidence="3" id="KW-1185">Reference proteome</keyword>
<name>A0A517NZK6_9BACT</name>
<dbReference type="RefSeq" id="WP_145420442.1">
    <property type="nucleotide sequence ID" value="NZ_CP036526.1"/>
</dbReference>
<dbReference type="Proteomes" id="UP000319817">
    <property type="component" value="Chromosome"/>
</dbReference>
<feature type="compositionally biased region" description="Polar residues" evidence="1">
    <location>
        <begin position="45"/>
        <end position="61"/>
    </location>
</feature>